<comment type="similarity">
    <text evidence="7">Belongs to the major facilitator superfamily. Drug:H(+) antiporter-3 (DHA3) (TC 2.A.1.21) family.</text>
</comment>
<evidence type="ECO:0000256" key="5">
    <source>
        <dbReference type="ARBA" id="ARBA00022989"/>
    </source>
</evidence>
<dbReference type="RefSeq" id="WP_279675364.1">
    <property type="nucleotide sequence ID" value="NZ_CP122566.1"/>
</dbReference>
<feature type="transmembrane region" description="Helical" evidence="9">
    <location>
        <begin position="354"/>
        <end position="377"/>
    </location>
</feature>
<gene>
    <name evidence="11" type="ORF">QDX21_05860</name>
</gene>
<dbReference type="PANTHER" id="PTHR23513">
    <property type="entry name" value="INTEGRAL MEMBRANE EFFLUX PROTEIN-RELATED"/>
    <property type="match status" value="1"/>
</dbReference>
<sequence>MNRSTWAYFGSYSLSLLGNGIASIVLPLLVLARTGDILAAGIVASVTSAVSAVIGLFAGVLIDRINRRTISIISDVISASAVVALPIVDATVGLNLAWFIGLAVLGAFGDAPGMTAREALLPKLAKLNNERPDTLDRLVGTREALSGALMLAGPGLGGLLIAVFGVGSTTLFVTAATTLTAAVASYGIQHRAGDPDPLECADKHQYRSPMVAVLSELGVALRFLFSQRLILGATALTALFVATSAALQTSLLPAFFAAEDLPGLTGLVVACLSAGSLVGAGIYAVTVGKISRRTWFVVGMIGTLVGYIGLGVMATPWLVITAAVVIGLAGAPVSAVIGVATIEATPDQMRGRVLSAQNTIMLAAPAVSSAPIAAVASNWGLPAAGLSLATVIGIVVAVSIVTPAFKNLDSVLPSTDADD</sequence>
<dbReference type="PANTHER" id="PTHR23513:SF9">
    <property type="entry name" value="ENTEROBACTIN EXPORTER ENTS"/>
    <property type="match status" value="1"/>
</dbReference>
<feature type="transmembrane region" description="Helical" evidence="9">
    <location>
        <begin position="12"/>
        <end position="31"/>
    </location>
</feature>
<evidence type="ECO:0000256" key="7">
    <source>
        <dbReference type="ARBA" id="ARBA00038075"/>
    </source>
</evidence>
<keyword evidence="6 9" id="KW-0472">Membrane</keyword>
<protein>
    <recommendedName>
        <fullName evidence="8">Multidrug efflux pump Tap</fullName>
    </recommendedName>
</protein>
<evidence type="ECO:0000256" key="3">
    <source>
        <dbReference type="ARBA" id="ARBA00022475"/>
    </source>
</evidence>
<feature type="transmembrane region" description="Helical" evidence="9">
    <location>
        <begin position="383"/>
        <end position="405"/>
    </location>
</feature>
<dbReference type="Pfam" id="PF07690">
    <property type="entry name" value="MFS_1"/>
    <property type="match status" value="1"/>
</dbReference>
<dbReference type="AlphaFoldDB" id="A0AAJ6AKA9"/>
<organism evidence="11 12">
    <name type="scientific">Auritidibacter ignavus</name>
    <dbReference type="NCBI Taxonomy" id="678932"/>
    <lineage>
        <taxon>Bacteria</taxon>
        <taxon>Bacillati</taxon>
        <taxon>Actinomycetota</taxon>
        <taxon>Actinomycetes</taxon>
        <taxon>Micrococcales</taxon>
        <taxon>Micrococcaceae</taxon>
        <taxon>Auritidibacter</taxon>
    </lineage>
</organism>
<evidence type="ECO:0000313" key="12">
    <source>
        <dbReference type="Proteomes" id="UP001224674"/>
    </source>
</evidence>
<evidence type="ECO:0000259" key="10">
    <source>
        <dbReference type="PROSITE" id="PS50850"/>
    </source>
</evidence>
<dbReference type="Pfam" id="PF00083">
    <property type="entry name" value="Sugar_tr"/>
    <property type="match status" value="1"/>
</dbReference>
<dbReference type="PROSITE" id="PS50850">
    <property type="entry name" value="MFS"/>
    <property type="match status" value="1"/>
</dbReference>
<dbReference type="EMBL" id="CP122566">
    <property type="protein sequence ID" value="WGH94312.1"/>
    <property type="molecule type" value="Genomic_DNA"/>
</dbReference>
<dbReference type="Gene3D" id="1.20.1250.20">
    <property type="entry name" value="MFS general substrate transporter like domains"/>
    <property type="match status" value="1"/>
</dbReference>
<evidence type="ECO:0000256" key="6">
    <source>
        <dbReference type="ARBA" id="ARBA00023136"/>
    </source>
</evidence>
<dbReference type="SUPFAM" id="SSF103473">
    <property type="entry name" value="MFS general substrate transporter"/>
    <property type="match status" value="1"/>
</dbReference>
<name>A0AAJ6AKA9_9MICC</name>
<dbReference type="GO" id="GO:0022857">
    <property type="term" value="F:transmembrane transporter activity"/>
    <property type="evidence" value="ECO:0007669"/>
    <property type="project" value="InterPro"/>
</dbReference>
<evidence type="ECO:0000256" key="8">
    <source>
        <dbReference type="ARBA" id="ARBA00040914"/>
    </source>
</evidence>
<dbReference type="Proteomes" id="UP001224674">
    <property type="component" value="Chromosome"/>
</dbReference>
<comment type="subcellular location">
    <subcellularLocation>
        <location evidence="1">Cell inner membrane</location>
        <topology evidence="1">Multi-pass membrane protein</topology>
    </subcellularLocation>
</comment>
<feature type="domain" description="Major facilitator superfamily (MFS) profile" evidence="10">
    <location>
        <begin position="230"/>
        <end position="419"/>
    </location>
</feature>
<evidence type="ECO:0000313" key="11">
    <source>
        <dbReference type="EMBL" id="WGH94312.1"/>
    </source>
</evidence>
<feature type="transmembrane region" description="Helical" evidence="9">
    <location>
        <begin position="320"/>
        <end position="342"/>
    </location>
</feature>
<reference evidence="11 12" key="1">
    <citation type="submission" date="2023-03" db="EMBL/GenBank/DDBJ databases">
        <title>Complete genome sequences of several Auritidibacter ignavus strains isolated from ear infections.</title>
        <authorList>
            <person name="Baehr T."/>
            <person name="Baumhoegger A.M."/>
        </authorList>
    </citation>
    <scope>NUCLEOTIDE SEQUENCE [LARGE SCALE GENOMIC DNA]</scope>
    <source>
        <strain evidence="11 12">BABAE-6</strain>
    </source>
</reference>
<evidence type="ECO:0000256" key="2">
    <source>
        <dbReference type="ARBA" id="ARBA00022448"/>
    </source>
</evidence>
<accession>A0AAJ6AKA9</accession>
<dbReference type="GO" id="GO:0005886">
    <property type="term" value="C:plasma membrane"/>
    <property type="evidence" value="ECO:0007669"/>
    <property type="project" value="UniProtKB-SubCell"/>
</dbReference>
<dbReference type="InterPro" id="IPR011701">
    <property type="entry name" value="MFS"/>
</dbReference>
<proteinExistence type="inferred from homology"/>
<evidence type="ECO:0000256" key="4">
    <source>
        <dbReference type="ARBA" id="ARBA00022692"/>
    </source>
</evidence>
<dbReference type="CDD" id="cd06173">
    <property type="entry name" value="MFS_MefA_like"/>
    <property type="match status" value="1"/>
</dbReference>
<feature type="transmembrane region" description="Helical" evidence="9">
    <location>
        <begin position="83"/>
        <end position="108"/>
    </location>
</feature>
<feature type="transmembrane region" description="Helical" evidence="9">
    <location>
        <begin position="294"/>
        <end position="314"/>
    </location>
</feature>
<feature type="transmembrane region" description="Helical" evidence="9">
    <location>
        <begin position="37"/>
        <end position="62"/>
    </location>
</feature>
<evidence type="ECO:0000256" key="9">
    <source>
        <dbReference type="SAM" id="Phobius"/>
    </source>
</evidence>
<keyword evidence="12" id="KW-1185">Reference proteome</keyword>
<evidence type="ECO:0000256" key="1">
    <source>
        <dbReference type="ARBA" id="ARBA00004429"/>
    </source>
</evidence>
<dbReference type="InterPro" id="IPR036259">
    <property type="entry name" value="MFS_trans_sf"/>
</dbReference>
<dbReference type="InterPro" id="IPR020846">
    <property type="entry name" value="MFS_dom"/>
</dbReference>
<feature type="transmembrane region" description="Helical" evidence="9">
    <location>
        <begin position="144"/>
        <end position="164"/>
    </location>
</feature>
<feature type="transmembrane region" description="Helical" evidence="9">
    <location>
        <begin position="237"/>
        <end position="258"/>
    </location>
</feature>
<feature type="transmembrane region" description="Helical" evidence="9">
    <location>
        <begin position="264"/>
        <end position="287"/>
    </location>
</feature>
<dbReference type="InterPro" id="IPR001958">
    <property type="entry name" value="Tet-R_TetA/multi-R_MdtG-like"/>
</dbReference>
<dbReference type="PRINTS" id="PR01035">
    <property type="entry name" value="TCRTETA"/>
</dbReference>
<keyword evidence="5 9" id="KW-1133">Transmembrane helix</keyword>
<keyword evidence="3" id="KW-1003">Cell membrane</keyword>
<keyword evidence="4 9" id="KW-0812">Transmembrane</keyword>
<dbReference type="InterPro" id="IPR005828">
    <property type="entry name" value="MFS_sugar_transport-like"/>
</dbReference>
<keyword evidence="2" id="KW-0813">Transport</keyword>